<protein>
    <submittedName>
        <fullName evidence="2">Uncharacterized protein</fullName>
    </submittedName>
</protein>
<accession>A0A820R067</accession>
<reference evidence="2" key="1">
    <citation type="submission" date="2021-02" db="EMBL/GenBank/DDBJ databases">
        <authorList>
            <person name="Nowell W R."/>
        </authorList>
    </citation>
    <scope>NUCLEOTIDE SEQUENCE</scope>
</reference>
<comment type="caution">
    <text evidence="2">The sequence shown here is derived from an EMBL/GenBank/DDBJ whole genome shotgun (WGS) entry which is preliminary data.</text>
</comment>
<proteinExistence type="predicted"/>
<evidence type="ECO:0000313" key="1">
    <source>
        <dbReference type="EMBL" id="CAF2210432.1"/>
    </source>
</evidence>
<evidence type="ECO:0000313" key="3">
    <source>
        <dbReference type="Proteomes" id="UP000663842"/>
    </source>
</evidence>
<name>A0A820R067_9BILA</name>
<evidence type="ECO:0000313" key="2">
    <source>
        <dbReference type="EMBL" id="CAF4428269.1"/>
    </source>
</evidence>
<dbReference type="Proteomes" id="UP000663842">
    <property type="component" value="Unassembled WGS sequence"/>
</dbReference>
<dbReference type="EMBL" id="CAJOBF010034003">
    <property type="protein sequence ID" value="CAF4428269.1"/>
    <property type="molecule type" value="Genomic_DNA"/>
</dbReference>
<sequence length="27" mass="3004">SLALSLFNNDELLLTYLSEDGMSIESE</sequence>
<organism evidence="2 3">
    <name type="scientific">Rotaria magnacalcarata</name>
    <dbReference type="NCBI Taxonomy" id="392030"/>
    <lineage>
        <taxon>Eukaryota</taxon>
        <taxon>Metazoa</taxon>
        <taxon>Spiralia</taxon>
        <taxon>Gnathifera</taxon>
        <taxon>Rotifera</taxon>
        <taxon>Eurotatoria</taxon>
        <taxon>Bdelloidea</taxon>
        <taxon>Philodinida</taxon>
        <taxon>Philodinidae</taxon>
        <taxon>Rotaria</taxon>
    </lineage>
</organism>
<dbReference type="AlphaFoldDB" id="A0A820R067"/>
<dbReference type="Proteomes" id="UP000663887">
    <property type="component" value="Unassembled WGS sequence"/>
</dbReference>
<feature type="non-terminal residue" evidence="2">
    <location>
        <position position="1"/>
    </location>
</feature>
<gene>
    <name evidence="2" type="ORF">UXM345_LOCUS38922</name>
    <name evidence="1" type="ORF">XDN619_LOCUS33266</name>
</gene>
<dbReference type="EMBL" id="CAJNRG010016798">
    <property type="protein sequence ID" value="CAF2210432.1"/>
    <property type="molecule type" value="Genomic_DNA"/>
</dbReference>